<keyword evidence="2" id="KW-1185">Reference proteome</keyword>
<proteinExistence type="predicted"/>
<protein>
    <recommendedName>
        <fullName evidence="3">Retrotransposon gag domain-containing protein</fullName>
    </recommendedName>
</protein>
<sequence>MKEVFIKLEQERKIVIQYMAKFTTLARSFMSWWNEVDLIEIDLAAPISKYKVDSKHDVSRRSRDAPIFIWLAYFLISSNQIQFFSHPTRPTQPNPFTETIPARIKKSYRRFGTFDRIALTREEETVERER</sequence>
<evidence type="ECO:0000313" key="2">
    <source>
        <dbReference type="Proteomes" id="UP001552299"/>
    </source>
</evidence>
<dbReference type="Proteomes" id="UP001552299">
    <property type="component" value="Unassembled WGS sequence"/>
</dbReference>
<dbReference type="EMBL" id="JANQDX010000010">
    <property type="protein sequence ID" value="KAL0917503.1"/>
    <property type="molecule type" value="Genomic_DNA"/>
</dbReference>
<dbReference type="AlphaFoldDB" id="A0ABD0V540"/>
<evidence type="ECO:0008006" key="3">
    <source>
        <dbReference type="Google" id="ProtNLM"/>
    </source>
</evidence>
<organism evidence="1 2">
    <name type="scientific">Dendrobium thyrsiflorum</name>
    <name type="common">Pinecone-like raceme dendrobium</name>
    <name type="synonym">Orchid</name>
    <dbReference type="NCBI Taxonomy" id="117978"/>
    <lineage>
        <taxon>Eukaryota</taxon>
        <taxon>Viridiplantae</taxon>
        <taxon>Streptophyta</taxon>
        <taxon>Embryophyta</taxon>
        <taxon>Tracheophyta</taxon>
        <taxon>Spermatophyta</taxon>
        <taxon>Magnoliopsida</taxon>
        <taxon>Liliopsida</taxon>
        <taxon>Asparagales</taxon>
        <taxon>Orchidaceae</taxon>
        <taxon>Epidendroideae</taxon>
        <taxon>Malaxideae</taxon>
        <taxon>Dendrobiinae</taxon>
        <taxon>Dendrobium</taxon>
    </lineage>
</organism>
<evidence type="ECO:0000313" key="1">
    <source>
        <dbReference type="EMBL" id="KAL0917503.1"/>
    </source>
</evidence>
<name>A0ABD0V540_DENTH</name>
<gene>
    <name evidence="1" type="ORF">M5K25_012568</name>
</gene>
<accession>A0ABD0V540</accession>
<reference evidence="1 2" key="1">
    <citation type="journal article" date="2024" name="Plant Biotechnol. J.">
        <title>Dendrobium thyrsiflorum genome and its molecular insights into genes involved in important horticultural traits.</title>
        <authorList>
            <person name="Chen B."/>
            <person name="Wang J.Y."/>
            <person name="Zheng P.J."/>
            <person name="Li K.L."/>
            <person name="Liang Y.M."/>
            <person name="Chen X.F."/>
            <person name="Zhang C."/>
            <person name="Zhao X."/>
            <person name="He X."/>
            <person name="Zhang G.Q."/>
            <person name="Liu Z.J."/>
            <person name="Xu Q."/>
        </authorList>
    </citation>
    <scope>NUCLEOTIDE SEQUENCE [LARGE SCALE GENOMIC DNA]</scope>
    <source>
        <strain evidence="1">GZMU011</strain>
    </source>
</reference>
<comment type="caution">
    <text evidence="1">The sequence shown here is derived from an EMBL/GenBank/DDBJ whole genome shotgun (WGS) entry which is preliminary data.</text>
</comment>